<proteinExistence type="predicted"/>
<gene>
    <name evidence="5" type="ORF">GCM10022255_043110</name>
</gene>
<keyword evidence="2 5" id="KW-0238">DNA-binding</keyword>
<name>A0ABP8DAJ6_9ACTN</name>
<sequence>MSTTTGIKEVARRAGVSIGTVSNVLNRPELVAMTTRQRVLDAIAELGYVRNDSARQLRAGQSRQIALVVLDVTNPFFTDVVRGAEAAAEEHGVMVVVCNSGEDAGREQRHLELLEEQRVRGVLITPVDESPHSRLEQLIQRGTPVVLVDRGSGRHSRCSVAVDDVLGGRLAGEHLVEQGHRHIAFVGGPMSIAQVHDRHAGIAAAVDGRAELSVVATPNLTVASGRAAATRIAAQPAEERPTAVFCANDLLALGVLQEMTQRGVRVPQDVAIVGYDDIEFAAAAAVPLSSVRQPREQLGRTAAALLLEEIEDDGRHEHRHVVFQPELIVRESSGRPRGRRAAGRRTG</sequence>
<dbReference type="PROSITE" id="PS00356">
    <property type="entry name" value="HTH_LACI_1"/>
    <property type="match status" value="1"/>
</dbReference>
<keyword evidence="6" id="KW-1185">Reference proteome</keyword>
<evidence type="ECO:0000259" key="4">
    <source>
        <dbReference type="PROSITE" id="PS50932"/>
    </source>
</evidence>
<dbReference type="Gene3D" id="3.40.50.2300">
    <property type="match status" value="2"/>
</dbReference>
<evidence type="ECO:0000256" key="3">
    <source>
        <dbReference type="ARBA" id="ARBA00023163"/>
    </source>
</evidence>
<dbReference type="PANTHER" id="PTHR30146:SF109">
    <property type="entry name" value="HTH-TYPE TRANSCRIPTIONAL REGULATOR GALS"/>
    <property type="match status" value="1"/>
</dbReference>
<dbReference type="InterPro" id="IPR046335">
    <property type="entry name" value="LacI/GalR-like_sensor"/>
</dbReference>
<evidence type="ECO:0000313" key="5">
    <source>
        <dbReference type="EMBL" id="GAA4251246.1"/>
    </source>
</evidence>
<evidence type="ECO:0000256" key="2">
    <source>
        <dbReference type="ARBA" id="ARBA00023125"/>
    </source>
</evidence>
<keyword evidence="1" id="KW-0805">Transcription regulation</keyword>
<dbReference type="Pfam" id="PF13377">
    <property type="entry name" value="Peripla_BP_3"/>
    <property type="match status" value="1"/>
</dbReference>
<dbReference type="InterPro" id="IPR028082">
    <property type="entry name" value="Peripla_BP_I"/>
</dbReference>
<dbReference type="EMBL" id="BAABAT010000011">
    <property type="protein sequence ID" value="GAA4251246.1"/>
    <property type="molecule type" value="Genomic_DNA"/>
</dbReference>
<evidence type="ECO:0000256" key="1">
    <source>
        <dbReference type="ARBA" id="ARBA00023015"/>
    </source>
</evidence>
<dbReference type="SUPFAM" id="SSF47413">
    <property type="entry name" value="lambda repressor-like DNA-binding domains"/>
    <property type="match status" value="1"/>
</dbReference>
<keyword evidence="3" id="KW-0804">Transcription</keyword>
<dbReference type="InterPro" id="IPR010982">
    <property type="entry name" value="Lambda_DNA-bd_dom_sf"/>
</dbReference>
<dbReference type="SUPFAM" id="SSF53822">
    <property type="entry name" value="Periplasmic binding protein-like I"/>
    <property type="match status" value="1"/>
</dbReference>
<dbReference type="GO" id="GO:0003677">
    <property type="term" value="F:DNA binding"/>
    <property type="evidence" value="ECO:0007669"/>
    <property type="project" value="UniProtKB-KW"/>
</dbReference>
<comment type="caution">
    <text evidence="5">The sequence shown here is derived from an EMBL/GenBank/DDBJ whole genome shotgun (WGS) entry which is preliminary data.</text>
</comment>
<dbReference type="PANTHER" id="PTHR30146">
    <property type="entry name" value="LACI-RELATED TRANSCRIPTIONAL REPRESSOR"/>
    <property type="match status" value="1"/>
</dbReference>
<organism evidence="5 6">
    <name type="scientific">Dactylosporangium darangshiense</name>
    <dbReference type="NCBI Taxonomy" id="579108"/>
    <lineage>
        <taxon>Bacteria</taxon>
        <taxon>Bacillati</taxon>
        <taxon>Actinomycetota</taxon>
        <taxon>Actinomycetes</taxon>
        <taxon>Micromonosporales</taxon>
        <taxon>Micromonosporaceae</taxon>
        <taxon>Dactylosporangium</taxon>
    </lineage>
</organism>
<dbReference type="CDD" id="cd01392">
    <property type="entry name" value="HTH_LacI"/>
    <property type="match status" value="1"/>
</dbReference>
<dbReference type="Proteomes" id="UP001500620">
    <property type="component" value="Unassembled WGS sequence"/>
</dbReference>
<dbReference type="Gene3D" id="1.10.260.40">
    <property type="entry name" value="lambda repressor-like DNA-binding domains"/>
    <property type="match status" value="1"/>
</dbReference>
<dbReference type="InterPro" id="IPR000843">
    <property type="entry name" value="HTH_LacI"/>
</dbReference>
<evidence type="ECO:0000313" key="6">
    <source>
        <dbReference type="Proteomes" id="UP001500620"/>
    </source>
</evidence>
<dbReference type="RefSeq" id="WP_345128907.1">
    <property type="nucleotide sequence ID" value="NZ_BAABAT010000011.1"/>
</dbReference>
<accession>A0ABP8DAJ6</accession>
<dbReference type="CDD" id="cd06293">
    <property type="entry name" value="PBP1_LacI-like"/>
    <property type="match status" value="1"/>
</dbReference>
<feature type="domain" description="HTH lacI-type" evidence="4">
    <location>
        <begin position="5"/>
        <end position="59"/>
    </location>
</feature>
<dbReference type="SMART" id="SM00354">
    <property type="entry name" value="HTH_LACI"/>
    <property type="match status" value="1"/>
</dbReference>
<protein>
    <submittedName>
        <fullName evidence="5">LacI family DNA-binding transcriptional regulator</fullName>
    </submittedName>
</protein>
<dbReference type="PROSITE" id="PS50932">
    <property type="entry name" value="HTH_LACI_2"/>
    <property type="match status" value="1"/>
</dbReference>
<dbReference type="Pfam" id="PF00356">
    <property type="entry name" value="LacI"/>
    <property type="match status" value="1"/>
</dbReference>
<reference evidence="6" key="1">
    <citation type="journal article" date="2019" name="Int. J. Syst. Evol. Microbiol.">
        <title>The Global Catalogue of Microorganisms (GCM) 10K type strain sequencing project: providing services to taxonomists for standard genome sequencing and annotation.</title>
        <authorList>
            <consortium name="The Broad Institute Genomics Platform"/>
            <consortium name="The Broad Institute Genome Sequencing Center for Infectious Disease"/>
            <person name="Wu L."/>
            <person name="Ma J."/>
        </authorList>
    </citation>
    <scope>NUCLEOTIDE SEQUENCE [LARGE SCALE GENOMIC DNA]</scope>
    <source>
        <strain evidence="6">JCM 17441</strain>
    </source>
</reference>